<evidence type="ECO:0000256" key="5">
    <source>
        <dbReference type="SAM" id="MobiDB-lite"/>
    </source>
</evidence>
<comment type="caution">
    <text evidence="7">The sequence shown here is derived from an EMBL/GenBank/DDBJ whole genome shotgun (WGS) entry which is preliminary data.</text>
</comment>
<gene>
    <name evidence="7" type="ORF">HK57_00357</name>
</gene>
<dbReference type="GO" id="GO:0003677">
    <property type="term" value="F:DNA binding"/>
    <property type="evidence" value="ECO:0007669"/>
    <property type="project" value="UniProtKB-KW"/>
</dbReference>
<name>A0A0C1C416_ASPUT</name>
<reference evidence="7 8" key="1">
    <citation type="submission" date="2014-11" db="EMBL/GenBank/DDBJ databases">
        <title>Genomics derived discovery of secondary metabolites biosynthetic gene clusters in Aspergillus ustus.</title>
        <authorList>
            <person name="Pi B."/>
            <person name="Dai F."/>
            <person name="Song X."/>
            <person name="Zhu C."/>
            <person name="Li H."/>
            <person name="Yu D."/>
        </authorList>
    </citation>
    <scope>NUCLEOTIDE SEQUENCE [LARGE SCALE GENOMIC DNA]</scope>
    <source>
        <strain evidence="7 8">3.3904</strain>
    </source>
</reference>
<dbReference type="PANTHER" id="PTHR31069:SF31">
    <property type="entry name" value="MONODICTYPHENONE CLUSTER TRANSCRIPTION FACTOR-RELATED"/>
    <property type="match status" value="1"/>
</dbReference>
<evidence type="ECO:0000256" key="1">
    <source>
        <dbReference type="ARBA" id="ARBA00023015"/>
    </source>
</evidence>
<dbReference type="InterPro" id="IPR036864">
    <property type="entry name" value="Zn2-C6_fun-type_DNA-bd_sf"/>
</dbReference>
<keyword evidence="2" id="KW-0238">DNA-binding</keyword>
<accession>A0A0C1C416</accession>
<organism evidence="7 8">
    <name type="scientific">Aspergillus ustus</name>
    <dbReference type="NCBI Taxonomy" id="40382"/>
    <lineage>
        <taxon>Eukaryota</taxon>
        <taxon>Fungi</taxon>
        <taxon>Dikarya</taxon>
        <taxon>Ascomycota</taxon>
        <taxon>Pezizomycotina</taxon>
        <taxon>Eurotiomycetes</taxon>
        <taxon>Eurotiomycetidae</taxon>
        <taxon>Eurotiales</taxon>
        <taxon>Aspergillaceae</taxon>
        <taxon>Aspergillus</taxon>
        <taxon>Aspergillus subgen. Nidulantes</taxon>
    </lineage>
</organism>
<dbReference type="SMART" id="SM00066">
    <property type="entry name" value="GAL4"/>
    <property type="match status" value="1"/>
</dbReference>
<evidence type="ECO:0000259" key="6">
    <source>
        <dbReference type="PROSITE" id="PS50048"/>
    </source>
</evidence>
<dbReference type="PROSITE" id="PS00463">
    <property type="entry name" value="ZN2_CY6_FUNGAL_1"/>
    <property type="match status" value="1"/>
</dbReference>
<evidence type="ECO:0000313" key="8">
    <source>
        <dbReference type="Proteomes" id="UP000053475"/>
    </source>
</evidence>
<dbReference type="Proteomes" id="UP000053475">
    <property type="component" value="Unassembled WGS sequence"/>
</dbReference>
<sequence>MSSPSGSNASYAPDRPARFKDSCDSCAQAKVKCSRDRPSCQRCVRSGFVCHYSLARRGKAASTASAARHANPPKPPAPRTPPQSVTSLAEVFSGHAPDLTSIDDEFSLSAEFMSRHANPPKSPARRILQQSATSLTEDFSSHAPDLTSFDEGFSLSADFLSCRGFDAHRMAGLPHEIDAAPHESSFDFSLLSRLGNGDSSRREVPIPEMTAIESALMALPPDPTDPQPGTKTFGTGGTGNTHTPDSSENIRVVLSTLESLHMPSTMPTPSIDVILKVNNMAMGNLSALLKDPCGLKCPNITLLALVCCNGIIDAYQQLLLAQRDSASADDEKSRSEDAMDLSFSTAALASNMQISVGEFLPDSSVKQKIISSVLLSELTRLGNIIERIIPSRKNPALSASRNIEDGGEFISTLKPLLKEKLRVIVRVVKAAIMQSDDI</sequence>
<feature type="domain" description="Zn(2)-C6 fungal-type" evidence="6">
    <location>
        <begin position="22"/>
        <end position="52"/>
    </location>
</feature>
<dbReference type="Pfam" id="PF00172">
    <property type="entry name" value="Zn_clus"/>
    <property type="match status" value="1"/>
</dbReference>
<dbReference type="GO" id="GO:0008270">
    <property type="term" value="F:zinc ion binding"/>
    <property type="evidence" value="ECO:0007669"/>
    <property type="project" value="InterPro"/>
</dbReference>
<dbReference type="SUPFAM" id="SSF57701">
    <property type="entry name" value="Zn2/Cys6 DNA-binding domain"/>
    <property type="match status" value="1"/>
</dbReference>
<keyword evidence="4" id="KW-0539">Nucleus</keyword>
<dbReference type="EMBL" id="JOMC01000033">
    <property type="protein sequence ID" value="KIA75830.1"/>
    <property type="molecule type" value="Genomic_DNA"/>
</dbReference>
<dbReference type="CDD" id="cd00067">
    <property type="entry name" value="GAL4"/>
    <property type="match status" value="1"/>
</dbReference>
<evidence type="ECO:0000256" key="4">
    <source>
        <dbReference type="ARBA" id="ARBA00023242"/>
    </source>
</evidence>
<dbReference type="Gene3D" id="4.10.240.10">
    <property type="entry name" value="Zn(2)-C6 fungal-type DNA-binding domain"/>
    <property type="match status" value="1"/>
</dbReference>
<dbReference type="AlphaFoldDB" id="A0A0C1C416"/>
<dbReference type="PROSITE" id="PS50048">
    <property type="entry name" value="ZN2_CY6_FUNGAL_2"/>
    <property type="match status" value="1"/>
</dbReference>
<keyword evidence="3" id="KW-0804">Transcription</keyword>
<evidence type="ECO:0000313" key="7">
    <source>
        <dbReference type="EMBL" id="KIA75830.1"/>
    </source>
</evidence>
<dbReference type="PANTHER" id="PTHR31069">
    <property type="entry name" value="OLEATE-ACTIVATED TRANSCRIPTION FACTOR 1-RELATED"/>
    <property type="match status" value="1"/>
</dbReference>
<protein>
    <submittedName>
        <fullName evidence="7">C6 transcription factor</fullName>
    </submittedName>
</protein>
<keyword evidence="1" id="KW-0805">Transcription regulation</keyword>
<dbReference type="InterPro" id="IPR050675">
    <property type="entry name" value="OAF3"/>
</dbReference>
<proteinExistence type="predicted"/>
<dbReference type="InterPro" id="IPR001138">
    <property type="entry name" value="Zn2Cys6_DnaBD"/>
</dbReference>
<dbReference type="PRINTS" id="PR00755">
    <property type="entry name" value="AFLATOXINBRP"/>
</dbReference>
<dbReference type="GO" id="GO:0000981">
    <property type="term" value="F:DNA-binding transcription factor activity, RNA polymerase II-specific"/>
    <property type="evidence" value="ECO:0007669"/>
    <property type="project" value="InterPro"/>
</dbReference>
<feature type="region of interest" description="Disordered" evidence="5">
    <location>
        <begin position="61"/>
        <end position="84"/>
    </location>
</feature>
<evidence type="ECO:0000256" key="3">
    <source>
        <dbReference type="ARBA" id="ARBA00023163"/>
    </source>
</evidence>
<feature type="compositionally biased region" description="Low complexity" evidence="5">
    <location>
        <begin position="61"/>
        <end position="70"/>
    </location>
</feature>
<evidence type="ECO:0000256" key="2">
    <source>
        <dbReference type="ARBA" id="ARBA00023125"/>
    </source>
</evidence>
<feature type="compositionally biased region" description="Pro residues" evidence="5">
    <location>
        <begin position="72"/>
        <end position="81"/>
    </location>
</feature>
<keyword evidence="8" id="KW-1185">Reference proteome</keyword>